<dbReference type="Pfam" id="PF02794">
    <property type="entry name" value="HlyC"/>
    <property type="match status" value="1"/>
</dbReference>
<evidence type="ECO:0000256" key="2">
    <source>
        <dbReference type="RuleBase" id="RU368102"/>
    </source>
</evidence>
<comment type="caution">
    <text evidence="3">The sequence shown here is derived from an EMBL/GenBank/DDBJ whole genome shotgun (WGS) entry which is preliminary data.</text>
</comment>
<dbReference type="RefSeq" id="WP_306846914.1">
    <property type="nucleotide sequence ID" value="NZ_JAUSSK010000001.1"/>
</dbReference>
<keyword evidence="2" id="KW-0204">Cytolysis</keyword>
<keyword evidence="4" id="KW-1185">Reference proteome</keyword>
<keyword evidence="2" id="KW-0963">Cytoplasm</keyword>
<sequence>MKILTESPDGHHTDTAKALGYITQLLCTGSRKALPISAIANWLTPPVALGQFVLYFDEQGNPVGYATWAFLADEVSALMERDVINLLHLSEWNEGLNLWVTDLVCLPGFSRPVIRHLRDVTLGDFPLARSLKRDAEESLLRSRTFRARKRSHFDVAPSCSQ</sequence>
<keyword evidence="2 3" id="KW-0012">Acyltransferase</keyword>
<name>A0ABT9STF6_9GAMM</name>
<protein>
    <recommendedName>
        <fullName evidence="2">RTX toxin-activating lysine-acyltransferase</fullName>
        <ecNumber evidence="2">2.3.1.-</ecNumber>
    </recommendedName>
</protein>
<dbReference type="GO" id="GO:0016746">
    <property type="term" value="F:acyltransferase activity"/>
    <property type="evidence" value="ECO:0007669"/>
    <property type="project" value="UniProtKB-KW"/>
</dbReference>
<evidence type="ECO:0000256" key="1">
    <source>
        <dbReference type="ARBA" id="ARBA00005686"/>
    </source>
</evidence>
<dbReference type="InterPro" id="IPR003996">
    <property type="entry name" value="RTX_toxin-activating_protC_bac"/>
</dbReference>
<evidence type="ECO:0000313" key="3">
    <source>
        <dbReference type="EMBL" id="MDQ0008261.1"/>
    </source>
</evidence>
<comment type="function">
    <text evidence="2">Involved in fatty acylation of protoxin at internal lysine residues, thereby converting it to the active toxin.</text>
</comment>
<keyword evidence="2" id="KW-0808">Transferase</keyword>
<organism evidence="3 4">
    <name type="scientific">Luteibacter jiangsuensis</name>
    <dbReference type="NCBI Taxonomy" id="637577"/>
    <lineage>
        <taxon>Bacteria</taxon>
        <taxon>Pseudomonadati</taxon>
        <taxon>Pseudomonadota</taxon>
        <taxon>Gammaproteobacteria</taxon>
        <taxon>Lysobacterales</taxon>
        <taxon>Rhodanobacteraceae</taxon>
        <taxon>Luteibacter</taxon>
    </lineage>
</organism>
<comment type="subcellular location">
    <subcellularLocation>
        <location evidence="2">Cytoplasm</location>
    </subcellularLocation>
</comment>
<accession>A0ABT9STF6</accession>
<dbReference type="Proteomes" id="UP001237737">
    <property type="component" value="Unassembled WGS sequence"/>
</dbReference>
<dbReference type="EC" id="2.3.1.-" evidence="2"/>
<gene>
    <name evidence="3" type="ORF">J2T07_000420</name>
</gene>
<dbReference type="EMBL" id="JAUSSK010000001">
    <property type="protein sequence ID" value="MDQ0008261.1"/>
    <property type="molecule type" value="Genomic_DNA"/>
</dbReference>
<reference evidence="3 4" key="1">
    <citation type="submission" date="2023-07" db="EMBL/GenBank/DDBJ databases">
        <title>Sorghum-associated microbial communities from plants grown in Nebraska, USA.</title>
        <authorList>
            <person name="Schachtman D."/>
        </authorList>
    </citation>
    <scope>NUCLEOTIDE SEQUENCE [LARGE SCALE GENOMIC DNA]</scope>
    <source>
        <strain evidence="3 4">CC60</strain>
    </source>
</reference>
<evidence type="ECO:0000313" key="4">
    <source>
        <dbReference type="Proteomes" id="UP001237737"/>
    </source>
</evidence>
<proteinExistence type="inferred from homology"/>
<comment type="similarity">
    <text evidence="1 2">Belongs to the RTX toxin acyltransferase family.</text>
</comment>